<evidence type="ECO:0000313" key="9">
    <source>
        <dbReference type="EMBL" id="MBW67994.1"/>
    </source>
</evidence>
<dbReference type="Pfam" id="PF01694">
    <property type="entry name" value="Rhomboid"/>
    <property type="match status" value="1"/>
</dbReference>
<evidence type="ECO:0000256" key="4">
    <source>
        <dbReference type="ARBA" id="ARBA00022989"/>
    </source>
</evidence>
<name>A0A2M4CRN4_ANODA</name>
<organism evidence="9">
    <name type="scientific">Anopheles darlingi</name>
    <name type="common">Mosquito</name>
    <dbReference type="NCBI Taxonomy" id="43151"/>
    <lineage>
        <taxon>Eukaryota</taxon>
        <taxon>Metazoa</taxon>
        <taxon>Ecdysozoa</taxon>
        <taxon>Arthropoda</taxon>
        <taxon>Hexapoda</taxon>
        <taxon>Insecta</taxon>
        <taxon>Pterygota</taxon>
        <taxon>Neoptera</taxon>
        <taxon>Endopterygota</taxon>
        <taxon>Diptera</taxon>
        <taxon>Nematocera</taxon>
        <taxon>Culicoidea</taxon>
        <taxon>Culicidae</taxon>
        <taxon>Anophelinae</taxon>
        <taxon>Anopheles</taxon>
    </lineage>
</organism>
<dbReference type="GO" id="GO:0004252">
    <property type="term" value="F:serine-type endopeptidase activity"/>
    <property type="evidence" value="ECO:0007669"/>
    <property type="project" value="InterPro"/>
</dbReference>
<reference evidence="9" key="1">
    <citation type="submission" date="2018-01" db="EMBL/GenBank/DDBJ databases">
        <title>An insight into the sialome of Amazonian anophelines.</title>
        <authorList>
            <person name="Ribeiro J.M."/>
            <person name="Scarpassa V."/>
            <person name="Calvo E."/>
        </authorList>
    </citation>
    <scope>NUCLEOTIDE SEQUENCE</scope>
</reference>
<feature type="transmembrane region" description="Helical" evidence="7">
    <location>
        <begin position="277"/>
        <end position="296"/>
    </location>
</feature>
<feature type="compositionally biased region" description="Low complexity" evidence="6">
    <location>
        <begin position="60"/>
        <end position="75"/>
    </location>
</feature>
<evidence type="ECO:0000256" key="3">
    <source>
        <dbReference type="ARBA" id="ARBA00022692"/>
    </source>
</evidence>
<dbReference type="GeneID" id="125951629"/>
<evidence type="ECO:0000256" key="2">
    <source>
        <dbReference type="ARBA" id="ARBA00009045"/>
    </source>
</evidence>
<comment type="subcellular location">
    <subcellularLocation>
        <location evidence="1">Membrane</location>
        <topology evidence="1">Multi-pass membrane protein</topology>
    </subcellularLocation>
</comment>
<feature type="compositionally biased region" description="Polar residues" evidence="6">
    <location>
        <begin position="107"/>
        <end position="118"/>
    </location>
</feature>
<dbReference type="SUPFAM" id="SSF144091">
    <property type="entry name" value="Rhomboid-like"/>
    <property type="match status" value="1"/>
</dbReference>
<evidence type="ECO:0000256" key="6">
    <source>
        <dbReference type="SAM" id="MobiDB-lite"/>
    </source>
</evidence>
<protein>
    <submittedName>
        <fullName evidence="9">Putative rhomboid family</fullName>
    </submittedName>
</protein>
<dbReference type="InterPro" id="IPR035952">
    <property type="entry name" value="Rhomboid-like_sf"/>
</dbReference>
<dbReference type="GO" id="GO:0016020">
    <property type="term" value="C:membrane"/>
    <property type="evidence" value="ECO:0007669"/>
    <property type="project" value="UniProtKB-SubCell"/>
</dbReference>
<dbReference type="VEuPathDB" id="VectorBase:ADAC002954"/>
<feature type="transmembrane region" description="Helical" evidence="7">
    <location>
        <begin position="348"/>
        <end position="366"/>
    </location>
</feature>
<dbReference type="PANTHER" id="PTHR45840">
    <property type="entry name" value="RHOMBOID-RELATED PROTEIN"/>
    <property type="match status" value="1"/>
</dbReference>
<feature type="transmembrane region" description="Helical" evidence="7">
    <location>
        <begin position="249"/>
        <end position="270"/>
    </location>
</feature>
<keyword evidence="5 7" id="KW-0472">Membrane</keyword>
<dbReference type="InterPro" id="IPR022764">
    <property type="entry name" value="Peptidase_S54_rhomboid_dom"/>
</dbReference>
<dbReference type="FunFam" id="1.20.1540.10:FF:000050">
    <property type="entry name" value="Rhomboid-like protein"/>
    <property type="match status" value="1"/>
</dbReference>
<comment type="similarity">
    <text evidence="2">Belongs to the peptidase S54 family.</text>
</comment>
<dbReference type="PANTHER" id="PTHR45840:SF10">
    <property type="entry name" value="RHOMBOID PROTEASE"/>
    <property type="match status" value="1"/>
</dbReference>
<feature type="transmembrane region" description="Helical" evidence="7">
    <location>
        <begin position="226"/>
        <end position="243"/>
    </location>
</feature>
<proteinExistence type="inferred from homology"/>
<feature type="transmembrane region" description="Helical" evidence="7">
    <location>
        <begin position="187"/>
        <end position="214"/>
    </location>
</feature>
<feature type="transmembrane region" description="Helical" evidence="7">
    <location>
        <begin position="148"/>
        <end position="167"/>
    </location>
</feature>
<dbReference type="Gene3D" id="1.20.1540.10">
    <property type="entry name" value="Rhomboid-like"/>
    <property type="match status" value="1"/>
</dbReference>
<feature type="region of interest" description="Disordered" evidence="6">
    <location>
        <begin position="41"/>
        <end position="82"/>
    </location>
</feature>
<dbReference type="AlphaFoldDB" id="A0A2M4CRN4"/>
<keyword evidence="3 7" id="KW-0812">Transmembrane</keyword>
<dbReference type="VEuPathDB" id="VectorBase:ADAR2_000367"/>
<evidence type="ECO:0000259" key="8">
    <source>
        <dbReference type="Pfam" id="PF01694"/>
    </source>
</evidence>
<feature type="transmembrane region" description="Helical" evidence="7">
    <location>
        <begin position="308"/>
        <end position="328"/>
    </location>
</feature>
<dbReference type="InterPro" id="IPR051739">
    <property type="entry name" value="Rhomboid_IM_Serine_Proteases"/>
</dbReference>
<dbReference type="RefSeq" id="XP_049536549.1">
    <property type="nucleotide sequence ID" value="XM_049680592.1"/>
</dbReference>
<feature type="compositionally biased region" description="Basic and acidic residues" evidence="6">
    <location>
        <begin position="41"/>
        <end position="50"/>
    </location>
</feature>
<feature type="region of interest" description="Disordered" evidence="6">
    <location>
        <begin position="106"/>
        <end position="130"/>
    </location>
</feature>
<accession>A0A2M4CRN4</accession>
<sequence>MADSRKLAKVVPIHRATLTTRTADSQPAGLPTCQRAWIESDKCSRPKATSESEQEPFLGSTTSPSSSDSSETSSLESERLCHGTTAQKKARIFSIDLERGKKCAGTTDGSLHNRNQTKTNDRRKRKRGTNDVPTTATKLLQFCQCCPWAVPWSLLVVSALQIIVFTLKNDNIYWALIFSPLKQHQIWRFVTYTFLHAGCVHLVLNIIIQLLVAFPLETEQGHRRVLLVYFTGVLAGGLGASVFEPTLMVGASAGVYCLLMSHIPHIIMNFRALSYRYYRLLAVLVLCISDVLYSIRHCLTKGNLQPRIGVAAHVSGALCGLVIGFVFFRPMEAPESTRLQIVFRLLRYLGATLAIAWIVVTLLYNLDRTNVIELL</sequence>
<dbReference type="EMBL" id="GGFL01003816">
    <property type="protein sequence ID" value="MBW67994.1"/>
    <property type="molecule type" value="Transcribed_RNA"/>
</dbReference>
<keyword evidence="4 7" id="KW-1133">Transmembrane helix</keyword>
<evidence type="ECO:0000256" key="7">
    <source>
        <dbReference type="SAM" id="Phobius"/>
    </source>
</evidence>
<evidence type="ECO:0000256" key="5">
    <source>
        <dbReference type="ARBA" id="ARBA00023136"/>
    </source>
</evidence>
<evidence type="ECO:0000256" key="1">
    <source>
        <dbReference type="ARBA" id="ARBA00004141"/>
    </source>
</evidence>
<feature type="domain" description="Peptidase S54 rhomboid" evidence="8">
    <location>
        <begin position="184"/>
        <end position="329"/>
    </location>
</feature>
<dbReference type="OrthoDB" id="418595at2759"/>